<feature type="compositionally biased region" description="Pro residues" evidence="1">
    <location>
        <begin position="81"/>
        <end position="90"/>
    </location>
</feature>
<evidence type="ECO:0000313" key="2">
    <source>
        <dbReference type="EMBL" id="KAK3881635.1"/>
    </source>
</evidence>
<sequence length="271" mass="29586">MLEGNRGRRCVRHERRVLPGPAPAPASLLRPRSCLGLAPLSHNPYDEGWVGLRLNGRAGHHLGRPTMEPGGASATGRRVGPPCPAPPGPPDHAGWREKHHQLSGKMTEPERRHEATTHATLSTLKEQPVSQGSGHIPHRPPGSPGKPGHTWVTSGALRHTWDTGAFLEHQDIPGPTRHTRTHLGHQDMPLAPGSHLGYQGISLVPGHTLDTWEPGTQLRHLAIYNTVGIPGHPGHKWTTKPSGTQLDTWVSTTRLSFLDSQKTLRTQLRQQ</sequence>
<keyword evidence="3" id="KW-1185">Reference proteome</keyword>
<protein>
    <submittedName>
        <fullName evidence="2">Uncharacterized protein</fullName>
    </submittedName>
</protein>
<dbReference type="AlphaFoldDB" id="A0AAE1KTS3"/>
<gene>
    <name evidence="2" type="ORF">Pcinc_013935</name>
</gene>
<feature type="compositionally biased region" description="Basic and acidic residues" evidence="1">
    <location>
        <begin position="107"/>
        <end position="116"/>
    </location>
</feature>
<comment type="caution">
    <text evidence="2">The sequence shown here is derived from an EMBL/GenBank/DDBJ whole genome shotgun (WGS) entry which is preliminary data.</text>
</comment>
<organism evidence="2 3">
    <name type="scientific">Petrolisthes cinctipes</name>
    <name type="common">Flat porcelain crab</name>
    <dbReference type="NCBI Taxonomy" id="88211"/>
    <lineage>
        <taxon>Eukaryota</taxon>
        <taxon>Metazoa</taxon>
        <taxon>Ecdysozoa</taxon>
        <taxon>Arthropoda</taxon>
        <taxon>Crustacea</taxon>
        <taxon>Multicrustacea</taxon>
        <taxon>Malacostraca</taxon>
        <taxon>Eumalacostraca</taxon>
        <taxon>Eucarida</taxon>
        <taxon>Decapoda</taxon>
        <taxon>Pleocyemata</taxon>
        <taxon>Anomura</taxon>
        <taxon>Galatheoidea</taxon>
        <taxon>Porcellanidae</taxon>
        <taxon>Petrolisthes</taxon>
    </lineage>
</organism>
<reference evidence="2" key="1">
    <citation type="submission" date="2023-10" db="EMBL/GenBank/DDBJ databases">
        <title>Genome assemblies of two species of porcelain crab, Petrolisthes cinctipes and Petrolisthes manimaculis (Anomura: Porcellanidae).</title>
        <authorList>
            <person name="Angst P."/>
        </authorList>
    </citation>
    <scope>NUCLEOTIDE SEQUENCE</scope>
    <source>
        <strain evidence="2">PB745_01</strain>
        <tissue evidence="2">Gill</tissue>
    </source>
</reference>
<accession>A0AAE1KTS3</accession>
<dbReference type="Proteomes" id="UP001286313">
    <property type="component" value="Unassembled WGS sequence"/>
</dbReference>
<proteinExistence type="predicted"/>
<evidence type="ECO:0000256" key="1">
    <source>
        <dbReference type="SAM" id="MobiDB-lite"/>
    </source>
</evidence>
<feature type="compositionally biased region" description="Polar residues" evidence="1">
    <location>
        <begin position="117"/>
        <end position="133"/>
    </location>
</feature>
<feature type="region of interest" description="Disordered" evidence="1">
    <location>
        <begin position="63"/>
        <end position="149"/>
    </location>
</feature>
<evidence type="ECO:0000313" key="3">
    <source>
        <dbReference type="Proteomes" id="UP001286313"/>
    </source>
</evidence>
<dbReference type="EMBL" id="JAWQEG010001193">
    <property type="protein sequence ID" value="KAK3881635.1"/>
    <property type="molecule type" value="Genomic_DNA"/>
</dbReference>
<name>A0AAE1KTS3_PETCI</name>